<feature type="transmembrane region" description="Helical" evidence="7">
    <location>
        <begin position="278"/>
        <end position="301"/>
    </location>
</feature>
<keyword evidence="3" id="KW-1003">Cell membrane</keyword>
<keyword evidence="6 7" id="KW-0472">Membrane</keyword>
<comment type="subcellular location">
    <subcellularLocation>
        <location evidence="1 7">Cell membrane</location>
        <topology evidence="1 7">Multi-pass membrane protein</topology>
    </subcellularLocation>
</comment>
<feature type="transmembrane region" description="Helical" evidence="7">
    <location>
        <begin position="167"/>
        <end position="190"/>
    </location>
</feature>
<evidence type="ECO:0000256" key="5">
    <source>
        <dbReference type="ARBA" id="ARBA00022989"/>
    </source>
</evidence>
<protein>
    <submittedName>
        <fullName evidence="9">Probable ABC transporter, permease protein</fullName>
    </submittedName>
</protein>
<keyword evidence="2 7" id="KW-0813">Transport</keyword>
<evidence type="ECO:0000256" key="2">
    <source>
        <dbReference type="ARBA" id="ARBA00022448"/>
    </source>
</evidence>
<evidence type="ECO:0000313" key="9">
    <source>
        <dbReference type="EMBL" id="GBF08294.1"/>
    </source>
</evidence>
<sequence length="314" mass="36022">MRLDRLFTLAFFLGPALLIVITFFFLPLLLTVYTSFTNMRNWNVDAYLFDIVGLYNYKVLVHFAKYDPMFRNALITTVVFVAVTLVVNVLGGLTLAILTFFLEERISIHYRLLWLLPRMTPVAVYSLLWYYFFHSDAIGTLNRILLLAGVIDKPINWGSYMLPLGTWWILIFVNGLVGVSFGMIVFYSAIRSIPWEYIAAARVDGASNLVIIRRIIVPMIRWHLLFVTVWQMLSLLTTYTHIFLLYEWGVVDRIWGQTWSLLVFNLAFLPVGELRQGLAAAAATVLVVIGVILGLVTLRILGFQRMITRPRGDI</sequence>
<accession>A0A401H7B6</accession>
<reference evidence="9 10" key="1">
    <citation type="submission" date="2017-02" db="EMBL/GenBank/DDBJ databases">
        <title>isolation and characterization of a novel temperate virus Aeropyrum globular virus 1 infecting hyperthermophilic archaeon Aeropyrum.</title>
        <authorList>
            <person name="Yumiya M."/>
            <person name="Yoshida T."/>
            <person name="Sako Y."/>
        </authorList>
    </citation>
    <scope>NUCLEOTIDE SEQUENCE [LARGE SCALE GENOMIC DNA]</scope>
    <source>
        <strain evidence="9 10">YK1-12-2013</strain>
    </source>
</reference>
<feature type="transmembrane region" description="Helical" evidence="7">
    <location>
        <begin position="112"/>
        <end position="132"/>
    </location>
</feature>
<dbReference type="GO" id="GO:0055085">
    <property type="term" value="P:transmembrane transport"/>
    <property type="evidence" value="ECO:0007669"/>
    <property type="project" value="InterPro"/>
</dbReference>
<dbReference type="InterPro" id="IPR051393">
    <property type="entry name" value="ABC_transporter_permease"/>
</dbReference>
<evidence type="ECO:0000256" key="3">
    <source>
        <dbReference type="ARBA" id="ARBA00022475"/>
    </source>
</evidence>
<dbReference type="AlphaFoldDB" id="A0A401H7B6"/>
<dbReference type="GO" id="GO:0005886">
    <property type="term" value="C:plasma membrane"/>
    <property type="evidence" value="ECO:0007669"/>
    <property type="project" value="UniProtKB-SubCell"/>
</dbReference>
<dbReference type="EMBL" id="BDMD01000001">
    <property type="protein sequence ID" value="GBF08294.1"/>
    <property type="molecule type" value="Genomic_DNA"/>
</dbReference>
<keyword evidence="4 7" id="KW-0812">Transmembrane</keyword>
<dbReference type="PROSITE" id="PS50928">
    <property type="entry name" value="ABC_TM1"/>
    <property type="match status" value="1"/>
</dbReference>
<evidence type="ECO:0000313" key="10">
    <source>
        <dbReference type="Proteomes" id="UP000291213"/>
    </source>
</evidence>
<dbReference type="OrthoDB" id="45815at2157"/>
<dbReference type="Proteomes" id="UP000291213">
    <property type="component" value="Unassembled WGS sequence"/>
</dbReference>
<evidence type="ECO:0000256" key="7">
    <source>
        <dbReference type="RuleBase" id="RU363032"/>
    </source>
</evidence>
<dbReference type="CDD" id="cd06261">
    <property type="entry name" value="TM_PBP2"/>
    <property type="match status" value="1"/>
</dbReference>
<evidence type="ECO:0000256" key="4">
    <source>
        <dbReference type="ARBA" id="ARBA00022692"/>
    </source>
</evidence>
<dbReference type="PANTHER" id="PTHR30193">
    <property type="entry name" value="ABC TRANSPORTER PERMEASE PROTEIN"/>
    <property type="match status" value="1"/>
</dbReference>
<feature type="transmembrane region" description="Helical" evidence="7">
    <location>
        <begin position="73"/>
        <end position="100"/>
    </location>
</feature>
<feature type="transmembrane region" description="Helical" evidence="7">
    <location>
        <begin position="222"/>
        <end position="246"/>
    </location>
</feature>
<evidence type="ECO:0000259" key="8">
    <source>
        <dbReference type="PROSITE" id="PS50928"/>
    </source>
</evidence>
<dbReference type="RefSeq" id="WP_131159381.1">
    <property type="nucleotide sequence ID" value="NZ_BDMD01000001.1"/>
</dbReference>
<feature type="domain" description="ABC transmembrane type-1" evidence="8">
    <location>
        <begin position="74"/>
        <end position="297"/>
    </location>
</feature>
<name>A0A401H7B6_AERPX</name>
<organism evidence="9 10">
    <name type="scientific">Aeropyrum pernix</name>
    <dbReference type="NCBI Taxonomy" id="56636"/>
    <lineage>
        <taxon>Archaea</taxon>
        <taxon>Thermoproteota</taxon>
        <taxon>Thermoprotei</taxon>
        <taxon>Desulfurococcales</taxon>
        <taxon>Desulfurococcaceae</taxon>
        <taxon>Aeropyrum</taxon>
    </lineage>
</organism>
<feature type="transmembrane region" description="Helical" evidence="7">
    <location>
        <begin position="7"/>
        <end position="33"/>
    </location>
</feature>
<dbReference type="Gene3D" id="1.10.3720.10">
    <property type="entry name" value="MetI-like"/>
    <property type="match status" value="1"/>
</dbReference>
<dbReference type="InterPro" id="IPR035906">
    <property type="entry name" value="MetI-like_sf"/>
</dbReference>
<gene>
    <name evidence="9" type="ORF">apy_00190</name>
</gene>
<comment type="similarity">
    <text evidence="7">Belongs to the binding-protein-dependent transport system permease family.</text>
</comment>
<dbReference type="Pfam" id="PF00528">
    <property type="entry name" value="BPD_transp_1"/>
    <property type="match status" value="1"/>
</dbReference>
<dbReference type="InterPro" id="IPR000515">
    <property type="entry name" value="MetI-like"/>
</dbReference>
<keyword evidence="5 7" id="KW-1133">Transmembrane helix</keyword>
<comment type="caution">
    <text evidence="9">The sequence shown here is derived from an EMBL/GenBank/DDBJ whole genome shotgun (WGS) entry which is preliminary data.</text>
</comment>
<dbReference type="PANTHER" id="PTHR30193:SF37">
    <property type="entry name" value="INNER MEMBRANE ABC TRANSPORTER PERMEASE PROTEIN YCJO"/>
    <property type="match status" value="1"/>
</dbReference>
<evidence type="ECO:0000256" key="1">
    <source>
        <dbReference type="ARBA" id="ARBA00004651"/>
    </source>
</evidence>
<evidence type="ECO:0000256" key="6">
    <source>
        <dbReference type="ARBA" id="ARBA00023136"/>
    </source>
</evidence>
<dbReference type="SUPFAM" id="SSF161098">
    <property type="entry name" value="MetI-like"/>
    <property type="match status" value="1"/>
</dbReference>
<proteinExistence type="inferred from homology"/>